<organism evidence="1 2">
    <name type="scientific">Biomphalaria glabrata</name>
    <name type="common">Bloodfluke planorb</name>
    <name type="synonym">Freshwater snail</name>
    <dbReference type="NCBI Taxonomy" id="6526"/>
    <lineage>
        <taxon>Eukaryota</taxon>
        <taxon>Metazoa</taxon>
        <taxon>Spiralia</taxon>
        <taxon>Lophotrochozoa</taxon>
        <taxon>Mollusca</taxon>
        <taxon>Gastropoda</taxon>
        <taxon>Heterobranchia</taxon>
        <taxon>Euthyneura</taxon>
        <taxon>Panpulmonata</taxon>
        <taxon>Hygrophila</taxon>
        <taxon>Lymnaeoidea</taxon>
        <taxon>Planorbidae</taxon>
        <taxon>Biomphalaria</taxon>
    </lineage>
</organism>
<evidence type="ECO:0000313" key="1">
    <source>
        <dbReference type="EnsemblMetazoa" id="BGLB030883-PD"/>
    </source>
</evidence>
<sequence length="129" mass="14633">METTVSQSKDNTHDDDIFIFEGGTSEANQESGRMMQIILPEGTIIQTRVFSLETAYEFKEKCLGVNYPFLKDIAVYLCKDSYGELVETKLPDEAEFNGLLDDYEYIRIRSLDNEASASKALKPVVKMKT</sequence>
<dbReference type="VEuPathDB" id="VectorBase:BGLB030883"/>
<reference evidence="1" key="1">
    <citation type="submission" date="2020-05" db="UniProtKB">
        <authorList>
            <consortium name="EnsemblMetazoa"/>
        </authorList>
    </citation>
    <scope>IDENTIFICATION</scope>
    <source>
        <strain evidence="1">BB02</strain>
    </source>
</reference>
<dbReference type="AlphaFoldDB" id="A0A2C9LGC7"/>
<dbReference type="EnsemblMetazoa" id="BGLB030883-RD">
    <property type="protein sequence ID" value="BGLB030883-PD"/>
    <property type="gene ID" value="BGLB030883"/>
</dbReference>
<dbReference type="EnsemblMetazoa" id="BGLB030883-RA">
    <property type="protein sequence ID" value="BGLB030883-PA"/>
    <property type="gene ID" value="BGLB030883"/>
</dbReference>
<accession>A0A2C9LGC7</accession>
<name>A0A2C9LGC7_BIOGL</name>
<protein>
    <submittedName>
        <fullName evidence="1">Uncharacterized protein</fullName>
    </submittedName>
</protein>
<dbReference type="KEGG" id="bgt:106073884"/>
<dbReference type="EnsemblMetazoa" id="BGLB030883-RC">
    <property type="protein sequence ID" value="BGLB030883-PC"/>
    <property type="gene ID" value="BGLB030883"/>
</dbReference>
<evidence type="ECO:0000313" key="2">
    <source>
        <dbReference type="Proteomes" id="UP000076420"/>
    </source>
</evidence>
<dbReference type="OrthoDB" id="10289344at2759"/>
<dbReference type="EnsemblMetazoa" id="BGLB030883-RB">
    <property type="protein sequence ID" value="BGLB030883-PB"/>
    <property type="gene ID" value="BGLB030883"/>
</dbReference>
<dbReference type="Proteomes" id="UP000076420">
    <property type="component" value="Unassembled WGS sequence"/>
</dbReference>
<gene>
    <name evidence="1" type="primary">106073884</name>
</gene>
<proteinExistence type="predicted"/>